<reference evidence="3 4" key="1">
    <citation type="submission" date="2023-11" db="EMBL/GenBank/DDBJ databases">
        <title>Coraliomargarita sp. nov., isolated from marine algae.</title>
        <authorList>
            <person name="Lee J.K."/>
            <person name="Baek J.H."/>
            <person name="Kim J.M."/>
            <person name="Choi D.G."/>
            <person name="Jeon C.O."/>
        </authorList>
    </citation>
    <scope>NUCLEOTIDE SEQUENCE [LARGE SCALE GENOMIC DNA]</scope>
    <source>
        <strain evidence="3 4">J2-16</strain>
    </source>
</reference>
<dbReference type="Proteomes" id="UP001324993">
    <property type="component" value="Chromosome"/>
</dbReference>
<feature type="transmembrane region" description="Helical" evidence="2">
    <location>
        <begin position="41"/>
        <end position="63"/>
    </location>
</feature>
<evidence type="ECO:0000256" key="2">
    <source>
        <dbReference type="SAM" id="Phobius"/>
    </source>
</evidence>
<organism evidence="3 4">
    <name type="scientific">Coraliomargarita algicola</name>
    <dbReference type="NCBI Taxonomy" id="3092156"/>
    <lineage>
        <taxon>Bacteria</taxon>
        <taxon>Pseudomonadati</taxon>
        <taxon>Verrucomicrobiota</taxon>
        <taxon>Opitutia</taxon>
        <taxon>Puniceicoccales</taxon>
        <taxon>Coraliomargaritaceae</taxon>
        <taxon>Coraliomargarita</taxon>
    </lineage>
</organism>
<keyword evidence="2" id="KW-0812">Transmembrane</keyword>
<protein>
    <recommendedName>
        <fullName evidence="5">Chromosome partition protein Smc</fullName>
    </recommendedName>
</protein>
<dbReference type="EMBL" id="CP138858">
    <property type="protein sequence ID" value="WPJ95600.1"/>
    <property type="molecule type" value="Genomic_DNA"/>
</dbReference>
<dbReference type="Gene3D" id="1.10.287.1490">
    <property type="match status" value="1"/>
</dbReference>
<keyword evidence="4" id="KW-1185">Reference proteome</keyword>
<evidence type="ECO:0000313" key="4">
    <source>
        <dbReference type="Proteomes" id="UP001324993"/>
    </source>
</evidence>
<evidence type="ECO:0008006" key="5">
    <source>
        <dbReference type="Google" id="ProtNLM"/>
    </source>
</evidence>
<name>A0ABZ0RLF0_9BACT</name>
<keyword evidence="2" id="KW-1133">Transmembrane helix</keyword>
<dbReference type="SUPFAM" id="SSF57997">
    <property type="entry name" value="Tropomyosin"/>
    <property type="match status" value="1"/>
</dbReference>
<proteinExistence type="predicted"/>
<feature type="region of interest" description="Disordered" evidence="1">
    <location>
        <begin position="280"/>
        <end position="342"/>
    </location>
</feature>
<keyword evidence="2" id="KW-0472">Membrane</keyword>
<sequence>MQSDDDFQTTLSKWPFILGDVLLVATALAIAILGDWQLTNLQVASCVIAVALGCSLFVLPYIVEYQVRVREEAEDRSADLRIMQRHILAADEQLDALGAHFKSLEQSVEQLAQDKPDLTAPLEALESQLQPLQSQQASHANQLGALGARIDTVGDLLQALETQLAPLQQQQDTLTTQLASLTPQLDSVVQSQAAKADMEMLQALRMDVETLQAQSVVISAQLDELSKSPSDANSIVEPPVEAEMGQPEESRLKKVRSSRTRRSLEPRLLKRAIELKQDKSSQAVSRIIESKSGRPLDSVDVELEAPDSSTPDSPVVETPVDESPMSDPPQLDALATDDEPVESATAAELIPMAEAASKSEATQADDLFGEAALAESSKRKRAKRGDTVVIASVFIGIGNKPFVRGNGPGLSWETGVAMEFEEIGKWRWSPSVDLEQAIEIQIYRNDEDPDKTGKYTLEPGQALEVAPQF</sequence>
<evidence type="ECO:0000256" key="1">
    <source>
        <dbReference type="SAM" id="MobiDB-lite"/>
    </source>
</evidence>
<feature type="transmembrane region" description="Helical" evidence="2">
    <location>
        <begin position="14"/>
        <end position="34"/>
    </location>
</feature>
<gene>
    <name evidence="3" type="ORF">SH580_19465</name>
</gene>
<dbReference type="RefSeq" id="WP_319832479.1">
    <property type="nucleotide sequence ID" value="NZ_CP138858.1"/>
</dbReference>
<feature type="region of interest" description="Disordered" evidence="1">
    <location>
        <begin position="227"/>
        <end position="263"/>
    </location>
</feature>
<accession>A0ABZ0RLF0</accession>
<evidence type="ECO:0000313" key="3">
    <source>
        <dbReference type="EMBL" id="WPJ95600.1"/>
    </source>
</evidence>